<feature type="compositionally biased region" description="Polar residues" evidence="1">
    <location>
        <begin position="41"/>
        <end position="56"/>
    </location>
</feature>
<reference evidence="2" key="1">
    <citation type="journal article" date="2021" name="bioRxiv">
        <title>Whole Genome Assembly and Annotation of Northern Wild Rice, Zizania palustris L., Supports a Whole Genome Duplication in the Zizania Genus.</title>
        <authorList>
            <person name="Haas M."/>
            <person name="Kono T."/>
            <person name="Macchietto M."/>
            <person name="Millas R."/>
            <person name="McGilp L."/>
            <person name="Shao M."/>
            <person name="Duquette J."/>
            <person name="Hirsch C.N."/>
            <person name="Kimball J."/>
        </authorList>
    </citation>
    <scope>NUCLEOTIDE SEQUENCE</scope>
    <source>
        <tissue evidence="2">Fresh leaf tissue</tissue>
    </source>
</reference>
<feature type="compositionally biased region" description="Acidic residues" evidence="1">
    <location>
        <begin position="153"/>
        <end position="169"/>
    </location>
</feature>
<evidence type="ECO:0000256" key="1">
    <source>
        <dbReference type="SAM" id="MobiDB-lite"/>
    </source>
</evidence>
<feature type="compositionally biased region" description="Acidic residues" evidence="1">
    <location>
        <begin position="99"/>
        <end position="108"/>
    </location>
</feature>
<feature type="region of interest" description="Disordered" evidence="1">
    <location>
        <begin position="98"/>
        <end position="169"/>
    </location>
</feature>
<organism evidence="2 3">
    <name type="scientific">Zizania palustris</name>
    <name type="common">Northern wild rice</name>
    <dbReference type="NCBI Taxonomy" id="103762"/>
    <lineage>
        <taxon>Eukaryota</taxon>
        <taxon>Viridiplantae</taxon>
        <taxon>Streptophyta</taxon>
        <taxon>Embryophyta</taxon>
        <taxon>Tracheophyta</taxon>
        <taxon>Spermatophyta</taxon>
        <taxon>Magnoliopsida</taxon>
        <taxon>Liliopsida</taxon>
        <taxon>Poales</taxon>
        <taxon>Poaceae</taxon>
        <taxon>BOP clade</taxon>
        <taxon>Oryzoideae</taxon>
        <taxon>Oryzeae</taxon>
        <taxon>Zizaniinae</taxon>
        <taxon>Zizania</taxon>
    </lineage>
</organism>
<comment type="caution">
    <text evidence="2">The sequence shown here is derived from an EMBL/GenBank/DDBJ whole genome shotgun (WGS) entry which is preliminary data.</text>
</comment>
<reference evidence="2" key="2">
    <citation type="submission" date="2021-02" db="EMBL/GenBank/DDBJ databases">
        <authorList>
            <person name="Kimball J.A."/>
            <person name="Haas M.W."/>
            <person name="Macchietto M."/>
            <person name="Kono T."/>
            <person name="Duquette J."/>
            <person name="Shao M."/>
        </authorList>
    </citation>
    <scope>NUCLEOTIDE SEQUENCE</scope>
    <source>
        <tissue evidence="2">Fresh leaf tissue</tissue>
    </source>
</reference>
<proteinExistence type="predicted"/>
<feature type="compositionally biased region" description="Acidic residues" evidence="1">
    <location>
        <begin position="118"/>
        <end position="129"/>
    </location>
</feature>
<gene>
    <name evidence="2" type="ORF">GUJ93_ZPchr0010g7867</name>
</gene>
<name>A0A8J5W7A1_ZIZPA</name>
<accession>A0A8J5W7A1</accession>
<dbReference type="EMBL" id="JAAALK010000082">
    <property type="protein sequence ID" value="KAG8084201.1"/>
    <property type="molecule type" value="Genomic_DNA"/>
</dbReference>
<evidence type="ECO:0000313" key="2">
    <source>
        <dbReference type="EMBL" id="KAG8084201.1"/>
    </source>
</evidence>
<keyword evidence="3" id="KW-1185">Reference proteome</keyword>
<protein>
    <submittedName>
        <fullName evidence="2">Uncharacterized protein</fullName>
    </submittedName>
</protein>
<feature type="region of interest" description="Disordered" evidence="1">
    <location>
        <begin position="40"/>
        <end position="72"/>
    </location>
</feature>
<sequence>MPIVEPLPDDASPYAPPPAIPILPPDTTLTALVPTIPAPSPSLTVPTQHPALSSPTLPAHTTVASTSGPSMVDASDLRPILPIPPAVRSVATSMPEYVIIDDDEDDPDDHSSIRYDDIMVDDDAEEDNDDHSNINYDDIIVDDEQDGAGMDDHQDEDPKEIEPMIDDEE</sequence>
<dbReference type="AlphaFoldDB" id="A0A8J5W7A1"/>
<evidence type="ECO:0000313" key="3">
    <source>
        <dbReference type="Proteomes" id="UP000729402"/>
    </source>
</evidence>
<dbReference type="Proteomes" id="UP000729402">
    <property type="component" value="Unassembled WGS sequence"/>
</dbReference>